<feature type="compositionally biased region" description="Low complexity" evidence="1">
    <location>
        <begin position="76"/>
        <end position="90"/>
    </location>
</feature>
<dbReference type="Proteomes" id="UP000712281">
    <property type="component" value="Unassembled WGS sequence"/>
</dbReference>
<feature type="compositionally biased region" description="Polar residues" evidence="1">
    <location>
        <begin position="1"/>
        <end position="15"/>
    </location>
</feature>
<dbReference type="EMBL" id="QGKW02001660">
    <property type="protein sequence ID" value="KAF2582974.1"/>
    <property type="molecule type" value="Genomic_DNA"/>
</dbReference>
<feature type="compositionally biased region" description="Basic and acidic residues" evidence="1">
    <location>
        <begin position="33"/>
        <end position="59"/>
    </location>
</feature>
<evidence type="ECO:0000313" key="2">
    <source>
        <dbReference type="EMBL" id="KAF2582974.1"/>
    </source>
</evidence>
<evidence type="ECO:0000256" key="1">
    <source>
        <dbReference type="SAM" id="MobiDB-lite"/>
    </source>
</evidence>
<gene>
    <name evidence="2" type="ORF">F2Q68_00003666</name>
</gene>
<accession>A0A3N6RCW6</accession>
<feature type="region of interest" description="Disordered" evidence="1">
    <location>
        <begin position="1"/>
        <end position="113"/>
    </location>
</feature>
<name>A0A3N6RCW6_BRACR</name>
<comment type="caution">
    <text evidence="2">The sequence shown here is derived from an EMBL/GenBank/DDBJ whole genome shotgun (WGS) entry which is preliminary data.</text>
</comment>
<organism evidence="2 3">
    <name type="scientific">Brassica cretica</name>
    <name type="common">Mustard</name>
    <dbReference type="NCBI Taxonomy" id="69181"/>
    <lineage>
        <taxon>Eukaryota</taxon>
        <taxon>Viridiplantae</taxon>
        <taxon>Streptophyta</taxon>
        <taxon>Embryophyta</taxon>
        <taxon>Tracheophyta</taxon>
        <taxon>Spermatophyta</taxon>
        <taxon>Magnoliopsida</taxon>
        <taxon>eudicotyledons</taxon>
        <taxon>Gunneridae</taxon>
        <taxon>Pentapetalae</taxon>
        <taxon>rosids</taxon>
        <taxon>malvids</taxon>
        <taxon>Brassicales</taxon>
        <taxon>Brassicaceae</taxon>
        <taxon>Brassiceae</taxon>
        <taxon>Brassica</taxon>
    </lineage>
</organism>
<evidence type="ECO:0000313" key="3">
    <source>
        <dbReference type="Proteomes" id="UP000712281"/>
    </source>
</evidence>
<proteinExistence type="predicted"/>
<protein>
    <submittedName>
        <fullName evidence="2">Uncharacterized protein</fullName>
    </submittedName>
</protein>
<reference evidence="2" key="1">
    <citation type="submission" date="2019-12" db="EMBL/GenBank/DDBJ databases">
        <title>Genome sequencing and annotation of Brassica cretica.</title>
        <authorList>
            <person name="Studholme D.J."/>
            <person name="Sarris P.F."/>
        </authorList>
    </citation>
    <scope>NUCLEOTIDE SEQUENCE</scope>
    <source>
        <strain evidence="2">PFS-001/15</strain>
        <tissue evidence="2">Leaf</tissue>
    </source>
</reference>
<sequence>MPSVKASIQTRTANESPRPSPSFSFEAYPSPRPEPRHILEPENDEQDRAPYEPPCHDLRSPAYAFLSLSRGHSEQRPSPSQQQPTSPSTPRSRHHAAAPSLEQPPTHLEVTEL</sequence>
<dbReference type="AlphaFoldDB" id="A0A3N6RCW6"/>